<sequence>MATGQISRCLRLVASVLSAPSSCCSRSCWRKRRSASGEIFHRFLSCTTSVDVVDEKDY</sequence>
<organism evidence="1 2">
    <name type="scientific">Senna tora</name>
    <dbReference type="NCBI Taxonomy" id="362788"/>
    <lineage>
        <taxon>Eukaryota</taxon>
        <taxon>Viridiplantae</taxon>
        <taxon>Streptophyta</taxon>
        <taxon>Embryophyta</taxon>
        <taxon>Tracheophyta</taxon>
        <taxon>Spermatophyta</taxon>
        <taxon>Magnoliopsida</taxon>
        <taxon>eudicotyledons</taxon>
        <taxon>Gunneridae</taxon>
        <taxon>Pentapetalae</taxon>
        <taxon>rosids</taxon>
        <taxon>fabids</taxon>
        <taxon>Fabales</taxon>
        <taxon>Fabaceae</taxon>
        <taxon>Caesalpinioideae</taxon>
        <taxon>Cassia clade</taxon>
        <taxon>Senna</taxon>
    </lineage>
</organism>
<gene>
    <name evidence="1" type="ORF">G2W53_014947</name>
</gene>
<accession>A0A834WUA5</accession>
<proteinExistence type="predicted"/>
<dbReference type="EMBL" id="JAAIUW010000005">
    <property type="protein sequence ID" value="KAF7832614.1"/>
    <property type="molecule type" value="Genomic_DNA"/>
</dbReference>
<evidence type="ECO:0000313" key="1">
    <source>
        <dbReference type="EMBL" id="KAF7832614.1"/>
    </source>
</evidence>
<comment type="caution">
    <text evidence="1">The sequence shown here is derived from an EMBL/GenBank/DDBJ whole genome shotgun (WGS) entry which is preliminary data.</text>
</comment>
<dbReference type="AlphaFoldDB" id="A0A834WUA5"/>
<name>A0A834WUA5_9FABA</name>
<protein>
    <submittedName>
        <fullName evidence="1">Uncharacterized protein</fullName>
    </submittedName>
</protein>
<reference evidence="1" key="1">
    <citation type="submission" date="2020-09" db="EMBL/GenBank/DDBJ databases">
        <title>Genome-Enabled Discovery of Anthraquinone Biosynthesis in Senna tora.</title>
        <authorList>
            <person name="Kang S.-H."/>
            <person name="Pandey R.P."/>
            <person name="Lee C.-M."/>
            <person name="Sim J.-S."/>
            <person name="Jeong J.-T."/>
            <person name="Choi B.-S."/>
            <person name="Jung M."/>
            <person name="Ginzburg D."/>
            <person name="Zhao K."/>
            <person name="Won S.Y."/>
            <person name="Oh T.-J."/>
            <person name="Yu Y."/>
            <person name="Kim N.-H."/>
            <person name="Lee O.R."/>
            <person name="Lee T.-H."/>
            <person name="Bashyal P."/>
            <person name="Kim T.-S."/>
            <person name="Lee W.-H."/>
            <person name="Kawkins C."/>
            <person name="Kim C.-K."/>
            <person name="Kim J.S."/>
            <person name="Ahn B.O."/>
            <person name="Rhee S.Y."/>
            <person name="Sohng J.K."/>
        </authorList>
    </citation>
    <scope>NUCLEOTIDE SEQUENCE</scope>
    <source>
        <tissue evidence="1">Leaf</tissue>
    </source>
</reference>
<dbReference type="Proteomes" id="UP000634136">
    <property type="component" value="Unassembled WGS sequence"/>
</dbReference>
<keyword evidence="2" id="KW-1185">Reference proteome</keyword>
<evidence type="ECO:0000313" key="2">
    <source>
        <dbReference type="Proteomes" id="UP000634136"/>
    </source>
</evidence>